<dbReference type="AlphaFoldDB" id="A0A1V2H6H7"/>
<protein>
    <submittedName>
        <fullName evidence="2">Uncharacterized protein</fullName>
    </submittedName>
</protein>
<keyword evidence="1" id="KW-0472">Membrane</keyword>
<gene>
    <name evidence="2" type="ORF">BKE38_06405</name>
</gene>
<dbReference type="EMBL" id="MLCO01000048">
    <property type="protein sequence ID" value="ONG56204.1"/>
    <property type="molecule type" value="Genomic_DNA"/>
</dbReference>
<keyword evidence="1" id="KW-0812">Transmembrane</keyword>
<accession>A0A1V2H6H7</accession>
<keyword evidence="1" id="KW-1133">Transmembrane helix</keyword>
<name>A0A1V2H6H7_9PROT</name>
<proteinExistence type="predicted"/>
<reference evidence="2 3" key="1">
    <citation type="submission" date="2016-10" db="EMBL/GenBank/DDBJ databases">
        <title>Draft Genome sequence of Roseomonas sp. strain M3.</title>
        <authorList>
            <person name="Subhash Y."/>
            <person name="Lee S."/>
        </authorList>
    </citation>
    <scope>NUCLEOTIDE SEQUENCE [LARGE SCALE GENOMIC DNA]</scope>
    <source>
        <strain evidence="2 3">M3</strain>
    </source>
</reference>
<keyword evidence="3" id="KW-1185">Reference proteome</keyword>
<dbReference type="Proteomes" id="UP000188879">
    <property type="component" value="Unassembled WGS sequence"/>
</dbReference>
<feature type="transmembrane region" description="Helical" evidence="1">
    <location>
        <begin position="41"/>
        <end position="60"/>
    </location>
</feature>
<evidence type="ECO:0000313" key="3">
    <source>
        <dbReference type="Proteomes" id="UP000188879"/>
    </source>
</evidence>
<comment type="caution">
    <text evidence="2">The sequence shown here is derived from an EMBL/GenBank/DDBJ whole genome shotgun (WGS) entry which is preliminary data.</text>
</comment>
<organism evidence="2 3">
    <name type="scientific">Teichococcus deserti</name>
    <dbReference type="NCBI Taxonomy" id="1817963"/>
    <lineage>
        <taxon>Bacteria</taxon>
        <taxon>Pseudomonadati</taxon>
        <taxon>Pseudomonadota</taxon>
        <taxon>Alphaproteobacteria</taxon>
        <taxon>Acetobacterales</taxon>
        <taxon>Roseomonadaceae</taxon>
        <taxon>Roseomonas</taxon>
    </lineage>
</organism>
<sequence>MNAAMNPTLMGFLSVLMLFALGASAAGLLLDRAARNPGTAAALVVVLVIGLSWGGVVLLGE</sequence>
<evidence type="ECO:0000256" key="1">
    <source>
        <dbReference type="SAM" id="Phobius"/>
    </source>
</evidence>
<evidence type="ECO:0000313" key="2">
    <source>
        <dbReference type="EMBL" id="ONG56204.1"/>
    </source>
</evidence>